<dbReference type="InterPro" id="IPR003819">
    <property type="entry name" value="TauD/TfdA-like"/>
</dbReference>
<dbReference type="GO" id="GO:0005737">
    <property type="term" value="C:cytoplasm"/>
    <property type="evidence" value="ECO:0007669"/>
    <property type="project" value="TreeGrafter"/>
</dbReference>
<accession>A0A8H5HXC7</accession>
<dbReference type="PANTHER" id="PTHR30468:SF10">
    <property type="entry name" value="TAUD_TFDA-LIKE DOMAIN-CONTAINING PROTEIN"/>
    <property type="match status" value="1"/>
</dbReference>
<evidence type="ECO:0000256" key="1">
    <source>
        <dbReference type="ARBA" id="ARBA00005896"/>
    </source>
</evidence>
<dbReference type="EMBL" id="JAACJN010000011">
    <property type="protein sequence ID" value="KAF5391091.1"/>
    <property type="molecule type" value="Genomic_DNA"/>
</dbReference>
<proteinExistence type="inferred from homology"/>
<keyword evidence="5" id="KW-0408">Iron</keyword>
<dbReference type="InterPro" id="IPR051323">
    <property type="entry name" value="AtsK-like"/>
</dbReference>
<keyword evidence="4" id="KW-0560">Oxidoreductase</keyword>
<reference evidence="8 9" key="1">
    <citation type="journal article" date="2020" name="ISME J.">
        <title>Uncovering the hidden diversity of litter-decomposition mechanisms in mushroom-forming fungi.</title>
        <authorList>
            <person name="Floudas D."/>
            <person name="Bentzer J."/>
            <person name="Ahren D."/>
            <person name="Johansson T."/>
            <person name="Persson P."/>
            <person name="Tunlid A."/>
        </authorList>
    </citation>
    <scope>NUCLEOTIDE SEQUENCE [LARGE SCALE GENOMIC DNA]</scope>
    <source>
        <strain evidence="8 9">CBS 406.79</strain>
    </source>
</reference>
<dbReference type="Proteomes" id="UP000518752">
    <property type="component" value="Unassembled WGS sequence"/>
</dbReference>
<dbReference type="OrthoDB" id="10257314at2759"/>
<evidence type="ECO:0000313" key="9">
    <source>
        <dbReference type="Proteomes" id="UP000518752"/>
    </source>
</evidence>
<dbReference type="InterPro" id="IPR042098">
    <property type="entry name" value="TauD-like_sf"/>
</dbReference>
<protein>
    <recommendedName>
        <fullName evidence="7">TauD/TfdA-like domain-containing protein</fullName>
    </recommendedName>
</protein>
<evidence type="ECO:0000256" key="3">
    <source>
        <dbReference type="ARBA" id="ARBA00022964"/>
    </source>
</evidence>
<keyword evidence="9" id="KW-1185">Reference proteome</keyword>
<evidence type="ECO:0000256" key="2">
    <source>
        <dbReference type="ARBA" id="ARBA00022723"/>
    </source>
</evidence>
<gene>
    <name evidence="8" type="ORF">D9757_003159</name>
</gene>
<sequence>MVAAPSDSSSSRPASLVSPDDAILGSWAQYPQYECEPHIGTHFNDPSVQLSAILKAPNADQLIKDLATLVSHRGVVFFSAQDLTVQEQLELGKRLGKLSGNPESSGLHRHPISEETPELGADVSVISSMGGIAKAGYREKTRASDGWHTDISFETVPSDYSLLKMHTLPSTGGDTLWASGYEAYDKLSPAFQKFLEGLTAVHSGEIFREYAKKFDLKINDPRGSPDNSGVDLTAIHPVIRTNPVTGFKSVFVNRGFTKRIVELAPDESNNLLDYLFRHIAENHDFQVRYKWKSNDLAIWDNRSAFHTATHDYTAFRQGNRVVSIGEKPFFDPNSKSRREALGMPN</sequence>
<feature type="region of interest" description="Disordered" evidence="6">
    <location>
        <begin position="97"/>
        <end position="120"/>
    </location>
</feature>
<comment type="similarity">
    <text evidence="1">Belongs to the TfdA dioxygenase family.</text>
</comment>
<name>A0A8H5HXC7_9AGAR</name>
<organism evidence="8 9">
    <name type="scientific">Collybiopsis confluens</name>
    <dbReference type="NCBI Taxonomy" id="2823264"/>
    <lineage>
        <taxon>Eukaryota</taxon>
        <taxon>Fungi</taxon>
        <taxon>Dikarya</taxon>
        <taxon>Basidiomycota</taxon>
        <taxon>Agaricomycotina</taxon>
        <taxon>Agaricomycetes</taxon>
        <taxon>Agaricomycetidae</taxon>
        <taxon>Agaricales</taxon>
        <taxon>Marasmiineae</taxon>
        <taxon>Omphalotaceae</taxon>
        <taxon>Collybiopsis</taxon>
    </lineage>
</organism>
<feature type="domain" description="TauD/TfdA-like" evidence="7">
    <location>
        <begin position="48"/>
        <end position="314"/>
    </location>
</feature>
<evidence type="ECO:0000256" key="6">
    <source>
        <dbReference type="SAM" id="MobiDB-lite"/>
    </source>
</evidence>
<keyword evidence="2" id="KW-0479">Metal-binding</keyword>
<dbReference type="Gene3D" id="3.60.130.10">
    <property type="entry name" value="Clavaminate synthase-like"/>
    <property type="match status" value="1"/>
</dbReference>
<evidence type="ECO:0000313" key="8">
    <source>
        <dbReference type="EMBL" id="KAF5391091.1"/>
    </source>
</evidence>
<dbReference type="GO" id="GO:0046872">
    <property type="term" value="F:metal ion binding"/>
    <property type="evidence" value="ECO:0007669"/>
    <property type="project" value="UniProtKB-KW"/>
</dbReference>
<evidence type="ECO:0000256" key="4">
    <source>
        <dbReference type="ARBA" id="ARBA00023002"/>
    </source>
</evidence>
<dbReference type="SUPFAM" id="SSF51197">
    <property type="entry name" value="Clavaminate synthase-like"/>
    <property type="match status" value="1"/>
</dbReference>
<keyword evidence="3" id="KW-0223">Dioxygenase</keyword>
<evidence type="ECO:0000259" key="7">
    <source>
        <dbReference type="Pfam" id="PF02668"/>
    </source>
</evidence>
<dbReference type="GO" id="GO:0016706">
    <property type="term" value="F:2-oxoglutarate-dependent dioxygenase activity"/>
    <property type="evidence" value="ECO:0007669"/>
    <property type="project" value="TreeGrafter"/>
</dbReference>
<evidence type="ECO:0000256" key="5">
    <source>
        <dbReference type="ARBA" id="ARBA00023004"/>
    </source>
</evidence>
<dbReference type="PANTHER" id="PTHR30468">
    <property type="entry name" value="ALPHA-KETOGLUTARATE-DEPENDENT SULFONATE DIOXYGENASE"/>
    <property type="match status" value="1"/>
</dbReference>
<comment type="caution">
    <text evidence="8">The sequence shown here is derived from an EMBL/GenBank/DDBJ whole genome shotgun (WGS) entry which is preliminary data.</text>
</comment>
<dbReference type="AlphaFoldDB" id="A0A8H5HXC7"/>
<dbReference type="Pfam" id="PF02668">
    <property type="entry name" value="TauD"/>
    <property type="match status" value="1"/>
</dbReference>